<dbReference type="Proteomes" id="UP000499080">
    <property type="component" value="Unassembled WGS sequence"/>
</dbReference>
<comment type="similarity">
    <text evidence="3">Belongs to the HARBI1 family.</text>
</comment>
<evidence type="ECO:0000256" key="2">
    <source>
        <dbReference type="ARBA" id="ARBA00004123"/>
    </source>
</evidence>
<feature type="domain" description="DDE Tnp4" evidence="8">
    <location>
        <begin position="42"/>
        <end position="187"/>
    </location>
</feature>
<evidence type="ECO:0000256" key="6">
    <source>
        <dbReference type="ARBA" id="ARBA00022801"/>
    </source>
</evidence>
<dbReference type="OrthoDB" id="6423074at2759"/>
<dbReference type="PANTHER" id="PTHR22930">
    <property type="match status" value="1"/>
</dbReference>
<keyword evidence="7" id="KW-0539">Nucleus</keyword>
<dbReference type="EMBL" id="BGPR01000986">
    <property type="protein sequence ID" value="GBM42109.1"/>
    <property type="molecule type" value="Genomic_DNA"/>
</dbReference>
<evidence type="ECO:0000313" key="10">
    <source>
        <dbReference type="Proteomes" id="UP000499080"/>
    </source>
</evidence>
<comment type="subcellular location">
    <subcellularLocation>
        <location evidence="2">Nucleus</location>
    </subcellularLocation>
</comment>
<protein>
    <recommendedName>
        <fullName evidence="8">DDE Tnp4 domain-containing protein</fullName>
    </recommendedName>
</protein>
<keyword evidence="4" id="KW-0540">Nuclease</keyword>
<dbReference type="AlphaFoldDB" id="A0A4Y2FP50"/>
<evidence type="ECO:0000313" key="9">
    <source>
        <dbReference type="EMBL" id="GBM42109.1"/>
    </source>
</evidence>
<dbReference type="GO" id="GO:0046872">
    <property type="term" value="F:metal ion binding"/>
    <property type="evidence" value="ECO:0007669"/>
    <property type="project" value="UniProtKB-KW"/>
</dbReference>
<dbReference type="PANTHER" id="PTHR22930:SF289">
    <property type="entry name" value="DDE TNP4 DOMAIN-CONTAINING PROTEIN-RELATED"/>
    <property type="match status" value="1"/>
</dbReference>
<evidence type="ECO:0000256" key="3">
    <source>
        <dbReference type="ARBA" id="ARBA00006958"/>
    </source>
</evidence>
<name>A0A4Y2FP50_ARAVE</name>
<gene>
    <name evidence="9" type="ORF">AVEN_260271_1</name>
</gene>
<evidence type="ECO:0000256" key="5">
    <source>
        <dbReference type="ARBA" id="ARBA00022723"/>
    </source>
</evidence>
<evidence type="ECO:0000256" key="4">
    <source>
        <dbReference type="ARBA" id="ARBA00022722"/>
    </source>
</evidence>
<accession>A0A4Y2FP50</accession>
<evidence type="ECO:0000259" key="8">
    <source>
        <dbReference type="Pfam" id="PF13359"/>
    </source>
</evidence>
<dbReference type="InterPro" id="IPR027806">
    <property type="entry name" value="HARBI1_dom"/>
</dbReference>
<sequence length="238" mass="26672">MQLAIADLFEVSQPTVSRVVHRGYSITLARLHLPASQQGGMQRVSPGGEDAERFRCRKNDSALNVQTIVDSDLVIRNVVARWPGRTHDSTIFINSAACLTLQSNSLFRNYHLLGDSGYGLEKYLSTPLGNPRSPAEVRYSKSHVLTRNTVERKYGILKKRFLCLSIGLNCHIERVPAIIVACCVLRNLAIRLDPQIQDLLRQLELETEQLQLTPSIGAQPRCPAGFCQTKCHCNKLFF</sequence>
<evidence type="ECO:0000256" key="1">
    <source>
        <dbReference type="ARBA" id="ARBA00001968"/>
    </source>
</evidence>
<keyword evidence="5" id="KW-0479">Metal-binding</keyword>
<dbReference type="GO" id="GO:0005634">
    <property type="term" value="C:nucleus"/>
    <property type="evidence" value="ECO:0007669"/>
    <property type="project" value="UniProtKB-SubCell"/>
</dbReference>
<keyword evidence="6" id="KW-0378">Hydrolase</keyword>
<organism evidence="9 10">
    <name type="scientific">Araneus ventricosus</name>
    <name type="common">Orbweaver spider</name>
    <name type="synonym">Epeira ventricosa</name>
    <dbReference type="NCBI Taxonomy" id="182803"/>
    <lineage>
        <taxon>Eukaryota</taxon>
        <taxon>Metazoa</taxon>
        <taxon>Ecdysozoa</taxon>
        <taxon>Arthropoda</taxon>
        <taxon>Chelicerata</taxon>
        <taxon>Arachnida</taxon>
        <taxon>Araneae</taxon>
        <taxon>Araneomorphae</taxon>
        <taxon>Entelegynae</taxon>
        <taxon>Araneoidea</taxon>
        <taxon>Araneidae</taxon>
        <taxon>Araneus</taxon>
    </lineage>
</organism>
<dbReference type="GO" id="GO:0004518">
    <property type="term" value="F:nuclease activity"/>
    <property type="evidence" value="ECO:0007669"/>
    <property type="project" value="UniProtKB-KW"/>
</dbReference>
<comment type="cofactor">
    <cofactor evidence="1">
        <name>a divalent metal cation</name>
        <dbReference type="ChEBI" id="CHEBI:60240"/>
    </cofactor>
</comment>
<comment type="caution">
    <text evidence="9">The sequence shown here is derived from an EMBL/GenBank/DDBJ whole genome shotgun (WGS) entry which is preliminary data.</text>
</comment>
<proteinExistence type="inferred from homology"/>
<evidence type="ECO:0000256" key="7">
    <source>
        <dbReference type="ARBA" id="ARBA00023242"/>
    </source>
</evidence>
<dbReference type="GO" id="GO:0016787">
    <property type="term" value="F:hydrolase activity"/>
    <property type="evidence" value="ECO:0007669"/>
    <property type="project" value="UniProtKB-KW"/>
</dbReference>
<dbReference type="Pfam" id="PF13359">
    <property type="entry name" value="DDE_Tnp_4"/>
    <property type="match status" value="1"/>
</dbReference>
<reference evidence="9 10" key="1">
    <citation type="journal article" date="2019" name="Sci. Rep.">
        <title>Orb-weaving spider Araneus ventricosus genome elucidates the spidroin gene catalogue.</title>
        <authorList>
            <person name="Kono N."/>
            <person name="Nakamura H."/>
            <person name="Ohtoshi R."/>
            <person name="Moran D.A.P."/>
            <person name="Shinohara A."/>
            <person name="Yoshida Y."/>
            <person name="Fujiwara M."/>
            <person name="Mori M."/>
            <person name="Tomita M."/>
            <person name="Arakawa K."/>
        </authorList>
    </citation>
    <scope>NUCLEOTIDE SEQUENCE [LARGE SCALE GENOMIC DNA]</scope>
</reference>
<dbReference type="InterPro" id="IPR045249">
    <property type="entry name" value="HARBI1-like"/>
</dbReference>
<keyword evidence="10" id="KW-1185">Reference proteome</keyword>